<evidence type="ECO:0000313" key="5">
    <source>
        <dbReference type="EMBL" id="RHW27028.1"/>
    </source>
</evidence>
<dbReference type="GO" id="GO:0003677">
    <property type="term" value="F:DNA binding"/>
    <property type="evidence" value="ECO:0007669"/>
    <property type="project" value="UniProtKB-KW"/>
</dbReference>
<dbReference type="InterPro" id="IPR016032">
    <property type="entry name" value="Sig_transdc_resp-reg_C-effctor"/>
</dbReference>
<keyword evidence="3" id="KW-0804">Transcription</keyword>
<dbReference type="EMBL" id="QXGH01000014">
    <property type="protein sequence ID" value="RHW27028.1"/>
    <property type="molecule type" value="Genomic_DNA"/>
</dbReference>
<dbReference type="PRINTS" id="PR00038">
    <property type="entry name" value="HTHLUXR"/>
</dbReference>
<evidence type="ECO:0000256" key="3">
    <source>
        <dbReference type="ARBA" id="ARBA00023163"/>
    </source>
</evidence>
<keyword evidence="1" id="KW-0805">Transcription regulation</keyword>
<name>A0A417Y2Y6_9ACTN</name>
<keyword evidence="6" id="KW-1185">Reference proteome</keyword>
<dbReference type="OrthoDB" id="3178131at2"/>
<dbReference type="PANTHER" id="PTHR44688">
    <property type="entry name" value="DNA-BINDING TRANSCRIPTIONAL ACTIVATOR DEVR_DOSR"/>
    <property type="match status" value="1"/>
</dbReference>
<dbReference type="AlphaFoldDB" id="A0A417Y2Y6"/>
<dbReference type="Pfam" id="PF00196">
    <property type="entry name" value="GerE"/>
    <property type="match status" value="1"/>
</dbReference>
<evidence type="ECO:0000256" key="1">
    <source>
        <dbReference type="ARBA" id="ARBA00023015"/>
    </source>
</evidence>
<dbReference type="PANTHER" id="PTHR44688:SF16">
    <property type="entry name" value="DNA-BINDING TRANSCRIPTIONAL ACTIVATOR DEVR_DOSR"/>
    <property type="match status" value="1"/>
</dbReference>
<accession>A0A417Y2Y6</accession>
<evidence type="ECO:0000259" key="4">
    <source>
        <dbReference type="PROSITE" id="PS50043"/>
    </source>
</evidence>
<organism evidence="5 6">
    <name type="scientific">Nocardioides immobilis</name>
    <dbReference type="NCBI Taxonomy" id="2049295"/>
    <lineage>
        <taxon>Bacteria</taxon>
        <taxon>Bacillati</taxon>
        <taxon>Actinomycetota</taxon>
        <taxon>Actinomycetes</taxon>
        <taxon>Propionibacteriales</taxon>
        <taxon>Nocardioidaceae</taxon>
        <taxon>Nocardioides</taxon>
    </lineage>
</organism>
<evidence type="ECO:0000256" key="2">
    <source>
        <dbReference type="ARBA" id="ARBA00023125"/>
    </source>
</evidence>
<dbReference type="Proteomes" id="UP000283644">
    <property type="component" value="Unassembled WGS sequence"/>
</dbReference>
<dbReference type="Gene3D" id="1.10.10.10">
    <property type="entry name" value="Winged helix-like DNA-binding domain superfamily/Winged helix DNA-binding domain"/>
    <property type="match status" value="1"/>
</dbReference>
<dbReference type="InterPro" id="IPR036388">
    <property type="entry name" value="WH-like_DNA-bd_sf"/>
</dbReference>
<keyword evidence="2 5" id="KW-0238">DNA-binding</keyword>
<reference evidence="5 6" key="1">
    <citation type="submission" date="2018-09" db="EMBL/GenBank/DDBJ databases">
        <title>Genome sequencing of Nocardioides immobilis CCTCC AB 2017083 for comparison to Nocardioides silvaticus.</title>
        <authorList>
            <person name="Li C."/>
            <person name="Wang G."/>
        </authorList>
    </citation>
    <scope>NUCLEOTIDE SEQUENCE [LARGE SCALE GENOMIC DNA]</scope>
    <source>
        <strain evidence="5 6">CCTCC AB 2017083</strain>
    </source>
</reference>
<dbReference type="GO" id="GO:0006355">
    <property type="term" value="P:regulation of DNA-templated transcription"/>
    <property type="evidence" value="ECO:0007669"/>
    <property type="project" value="InterPro"/>
</dbReference>
<evidence type="ECO:0000313" key="6">
    <source>
        <dbReference type="Proteomes" id="UP000283644"/>
    </source>
</evidence>
<dbReference type="SMART" id="SM00421">
    <property type="entry name" value="HTH_LUXR"/>
    <property type="match status" value="1"/>
</dbReference>
<feature type="domain" description="HTH luxR-type" evidence="4">
    <location>
        <begin position="162"/>
        <end position="227"/>
    </location>
</feature>
<proteinExistence type="predicted"/>
<dbReference type="PROSITE" id="PS50043">
    <property type="entry name" value="HTH_LUXR_2"/>
    <property type="match status" value="1"/>
</dbReference>
<comment type="caution">
    <text evidence="5">The sequence shown here is derived from an EMBL/GenBank/DDBJ whole genome shotgun (WGS) entry which is preliminary data.</text>
</comment>
<protein>
    <submittedName>
        <fullName evidence="5">DNA-binding response regulator</fullName>
    </submittedName>
</protein>
<gene>
    <name evidence="5" type="ORF">D0Z08_10130</name>
</gene>
<sequence length="231" mass="24753">MRAPKTLAGRPWSWLRTTGQKPRRAGHCGTWVWPSGAPADTRTPTGHCGTASECSCPCGTSTASASVSRACPGVLLLPPDEHAAHLLGAAEAVWRAIGGNVSQAVYREFDRRAEERLRSAIGDHRFEAAFAQGAAYPLDQAVAAALGQDSARPSATPLPNVHPTIPGGLTRRQWEIAQLLGEGLSNKEIAARLVISRRTAEAHVENILTKLGFTSRTQVTSWAIDQHGRRN</sequence>
<dbReference type="InterPro" id="IPR000792">
    <property type="entry name" value="Tscrpt_reg_LuxR_C"/>
</dbReference>
<dbReference type="SUPFAM" id="SSF46894">
    <property type="entry name" value="C-terminal effector domain of the bipartite response regulators"/>
    <property type="match status" value="1"/>
</dbReference>
<dbReference type="CDD" id="cd06170">
    <property type="entry name" value="LuxR_C_like"/>
    <property type="match status" value="1"/>
</dbReference>